<proteinExistence type="predicted"/>
<dbReference type="NCBIfam" id="TIGR04183">
    <property type="entry name" value="Por_Secre_tail"/>
    <property type="match status" value="1"/>
</dbReference>
<evidence type="ECO:0000313" key="3">
    <source>
        <dbReference type="Proteomes" id="UP000678679"/>
    </source>
</evidence>
<reference evidence="2 3" key="1">
    <citation type="submission" date="2021-05" db="EMBL/GenBank/DDBJ databases">
        <title>Comparative genomic studies on the polysaccharide-degrading batcterial strains of the Flammeovirga genus.</title>
        <authorList>
            <person name="Zewei F."/>
            <person name="Zheng Z."/>
            <person name="Yu L."/>
            <person name="Ruyue G."/>
            <person name="Yanhong M."/>
            <person name="Yuanyuan C."/>
            <person name="Jingyan G."/>
            <person name="Wenjun H."/>
        </authorList>
    </citation>
    <scope>NUCLEOTIDE SEQUENCE [LARGE SCALE GENOMIC DNA]</scope>
    <source>
        <strain evidence="2 3">NBRC:100898</strain>
    </source>
</reference>
<organism evidence="2 3">
    <name type="scientific">Flammeovirga yaeyamensis</name>
    <dbReference type="NCBI Taxonomy" id="367791"/>
    <lineage>
        <taxon>Bacteria</taxon>
        <taxon>Pseudomonadati</taxon>
        <taxon>Bacteroidota</taxon>
        <taxon>Cytophagia</taxon>
        <taxon>Cytophagales</taxon>
        <taxon>Flammeovirgaceae</taxon>
        <taxon>Flammeovirga</taxon>
    </lineage>
</organism>
<keyword evidence="3" id="KW-1185">Reference proteome</keyword>
<evidence type="ECO:0000259" key="1">
    <source>
        <dbReference type="Pfam" id="PF18962"/>
    </source>
</evidence>
<dbReference type="Proteomes" id="UP000678679">
    <property type="component" value="Chromosome 2"/>
</dbReference>
<dbReference type="KEGG" id="fya:KMW28_26835"/>
<sequence length="1580" mass="179659">MKYIITILFLFVFVNVFSQSKFDDSHVLLGTINIDDIKLLDNRNNLQVKVNLDIELPSGFNFLNRNTSDLKTKISFDGNTFDNEDKNIITSVIATTGDNNYLVTINKNNFFTYFGSTFGEIDNFKGLLEFELLFEYDPGTDEDPVEYYLIVTNHNNPNDNTYYKHRPELTVDNLKPSFNFSQKNQSIDDSFVEFYYDIIETNFDDSKSYKLEFYTSNEFKSYQKLKELTSSEFVDVPDVGDRTSRSIRFISPSTNGSFFEGYEKLYTKIAVEDLAGNIGEDTDVVDLLFNDINIDLVSAPNYISLNKQVKYTHDQTNSYFDKNNSEIIIFKEDNSFLASYPLVFGNDSENDFSFSFTQNILNDINDNLNEGERIQLVVSLYKNEDITVKSNHTSLHYYDNTAPSDHTFESIEVVSTPDLLAGPTGTTWVETPIADNTSNPYTTVKVNVKEYDLKKEGTKLSIDIFDKKDVKLNVVDDIEIDLTSFSKGSNSNNELYFSFNLSDIYDGTSNMEVTYFKLKSISVNDVAGNTGNHSFTEDTKYYFSSFAPSISRESIEYKQNEISIDINGELKNGDVTISVPYSAASLKNNIVIRVLGVDESQGNVTTIIDGADENQITFRITIDDTKFQSGSRLNYDLTIEDGSGNIVEEKNILGPEIKFDIPANFNVSYPYNPFSKWLVQTPEPTENLVVEVVSNEENFRANVLEVYENDEGGTLLFRYEDENLNNTDTIYIEIPYSAITDNISNPNLGELVLAYRTYNTSDQSINVPKRSIYLSDVADVKLENDWYLFGYSAKNFGLNTNIDDNTKVNVFEYWPTTEIDNIISPINMWRDGDFTNDNDTRTVDLRVKAYDENSGISEDTVRFEVTQKSILDSHFKNFYCSNSQETSEFSINTIFVDADSNGTTLGLNLYRLENGDSVLVEVDEALVKINGEDSYTYRIYPSNIHDLPENRYNDFVIGLFREVSGDTLFLGYKNFQTIFEPEITTNLQMTFPVIGSTEFINVSLSEFNNRNYELSLLNEEDEDYVNITIPSISTSNGKFRFRLENFTKDSIEFVLTAYTETGSCDIQETFTIPVTKAYDSITDEINISFENEDAWHTALLLADGNSVFIKDVLGGTKTPWDVENKQWQLADTVSRGLATISSPVYDLSSMDRPMIELDYIANTSERNGVFLQVKQGYAGTWKTVGTPEGIWNWYNTYGLYNNDLNTNNDGLAWAGALGEVEGRIPLDAAFDMNGDLEKVMFRFVFAHGEGSTDSFGFERMKIRNRSRNVVIESYLQANNTGHQDILSKMYEILEVVNGNDPDFIHNYYLERSETCTDPIYDRGAETTEARRLWYGLNSINDETGPYSVAIDGELIEGTSIQEMSTPIYDAIRKSVLKDEPVTVDWTHTEDQLTIDYTIADTLFSKMDELLWVFTFGDAQETIGACNPMNLMQRDFDQVVGYITPMIASDNNGRLQVDLTDLPSGINKEFNLQLLLQHYESMEIFSAISIPLEREGGPTSSEDLWENQWSIYPNPTSSTLNVQQLFGNEVDCTIYDIHGRTLFEGVIGHQTSITLDHFPKGVYIIGVSNNNKRFTKTFIKD</sequence>
<name>A0AAX1NAG5_9BACT</name>
<dbReference type="InterPro" id="IPR026444">
    <property type="entry name" value="Secre_tail"/>
</dbReference>
<dbReference type="RefSeq" id="WP_169667202.1">
    <property type="nucleotide sequence ID" value="NZ_CP076133.1"/>
</dbReference>
<feature type="domain" description="Secretion system C-terminal sorting" evidence="1">
    <location>
        <begin position="1510"/>
        <end position="1578"/>
    </location>
</feature>
<gene>
    <name evidence="2" type="ORF">KMW28_26835</name>
</gene>
<protein>
    <submittedName>
        <fullName evidence="2">T9SS type A sorting domain-containing protein</fullName>
    </submittedName>
</protein>
<dbReference type="Pfam" id="PF18962">
    <property type="entry name" value="Por_Secre_tail"/>
    <property type="match status" value="1"/>
</dbReference>
<evidence type="ECO:0000313" key="2">
    <source>
        <dbReference type="EMBL" id="QWG04516.1"/>
    </source>
</evidence>
<accession>A0AAX1NAG5</accession>
<dbReference type="EMBL" id="CP076133">
    <property type="protein sequence ID" value="QWG04516.1"/>
    <property type="molecule type" value="Genomic_DNA"/>
</dbReference>